<dbReference type="GO" id="GO:0005737">
    <property type="term" value="C:cytoplasm"/>
    <property type="evidence" value="ECO:0007669"/>
    <property type="project" value="TreeGrafter"/>
</dbReference>
<dbReference type="GO" id="GO:0015631">
    <property type="term" value="F:tubulin binding"/>
    <property type="evidence" value="ECO:0007669"/>
    <property type="project" value="TreeGrafter"/>
</dbReference>
<dbReference type="GO" id="GO:0005929">
    <property type="term" value="C:cilium"/>
    <property type="evidence" value="ECO:0007669"/>
    <property type="project" value="TreeGrafter"/>
</dbReference>
<reference evidence="2 3" key="1">
    <citation type="journal article" date="2015" name="Sci. Rep.">
        <title>Genome of the facultative scuticociliatosis pathogen Pseudocohnilembus persalinus provides insight into its virulence through horizontal gene transfer.</title>
        <authorList>
            <person name="Xiong J."/>
            <person name="Wang G."/>
            <person name="Cheng J."/>
            <person name="Tian M."/>
            <person name="Pan X."/>
            <person name="Warren A."/>
            <person name="Jiang C."/>
            <person name="Yuan D."/>
            <person name="Miao W."/>
        </authorList>
    </citation>
    <scope>NUCLEOTIDE SEQUENCE [LARGE SCALE GENOMIC DNA]</scope>
    <source>
        <strain evidence="2">36N120E</strain>
    </source>
</reference>
<evidence type="ECO:0000259" key="1">
    <source>
        <dbReference type="Pfam" id="PF23277"/>
    </source>
</evidence>
<keyword evidence="3" id="KW-1185">Reference proteome</keyword>
<dbReference type="GO" id="GO:0008285">
    <property type="term" value="P:negative regulation of cell population proliferation"/>
    <property type="evidence" value="ECO:0007669"/>
    <property type="project" value="InterPro"/>
</dbReference>
<proteinExistence type="predicted"/>
<dbReference type="OMA" id="HIKFTTW"/>
<dbReference type="InterPro" id="IPR013783">
    <property type="entry name" value="Ig-like_fold"/>
</dbReference>
<dbReference type="OrthoDB" id="2115465at2759"/>
<organism evidence="2 3">
    <name type="scientific">Pseudocohnilembus persalinus</name>
    <name type="common">Ciliate</name>
    <dbReference type="NCBI Taxonomy" id="266149"/>
    <lineage>
        <taxon>Eukaryota</taxon>
        <taxon>Sar</taxon>
        <taxon>Alveolata</taxon>
        <taxon>Ciliophora</taxon>
        <taxon>Intramacronucleata</taxon>
        <taxon>Oligohymenophorea</taxon>
        <taxon>Scuticociliatia</taxon>
        <taxon>Philasterida</taxon>
        <taxon>Pseudocohnilembidae</taxon>
        <taxon>Pseudocohnilembus</taxon>
    </lineage>
</organism>
<evidence type="ECO:0000313" key="3">
    <source>
        <dbReference type="Proteomes" id="UP000054937"/>
    </source>
</evidence>
<dbReference type="InterPro" id="IPR033304">
    <property type="entry name" value="DLEC1"/>
</dbReference>
<dbReference type="Pfam" id="PF23277">
    <property type="entry name" value="Ig_Dlec1_1"/>
    <property type="match status" value="1"/>
</dbReference>
<sequence length="1614" mass="185244">MATLENQSINNNKSLLTSTKKYNKIDYINQMNFEDKKANQKIINQMNKRINYLKNPRFRVNRAPIQFNQIDENPSLQTQNYAKECPVRAYPETVLFQDYMINQVYQIPLTITNVQNISRRIKFLPPSTAQFTITDVKYPQKGNKSENEEKINQNREKGLIAPGMSVVLNITFNSTSFAEYQDKIVVVCDENILEIPIIAKKESPDLNLPQILDCQSCWLGDQQEVVFRVRNSGGEAGFKFFCENEEDDAKQIDGEVLQLKNFQIFPSEFFIEKNKEIEIYVTFFPKQEGTATENVLLACDNSTSAKYELKGIANTAELKIHGVDGNKFEEISDENDQNENQVQKLFFEGAVPNQSTQKKLKIKNMTSVGVKYHWNIFKEDIKNQQEFSIEKNQNFNFKITPERGEFKANEILEFDIQYLSDNYIPVFEYATLFIDEIPYNSIKNPPENLRKQIEEEKKLLENDDNNENIPAFKYPAYFGVNSTKPSISYFEFQFVGLSNYCQVQIDPSFHIFPEPISLNMTKKHTFTIKNNSDCPIDFKIRENKITSWEVEGHLEIEEGIIESNSQIEVQVGISSKKLGKNQKISYFVDFNFAHTQIIELQADFQGPKIRISQPNIDFGLIKSFTNKQQYLEIENIGDIDAEISLFFMEQEEQIKNQHQEENNDYDDYLWEGAYQKDSEEKQEASFKFIPKTILLSPGEKNKILVQCEGKDPQKAKDIAVIQVKDGETHYLNVIAEIQNIHVSLARYNLDFECLFAGNNYTLEKGQDYQYIELQNLGNLPASFKWQEVDCEKYQAIFDPAEGVIPPKSYYSIKFTLIPKIGGDFEELFICDILEDLEKPLGFEINTKVLGLSVEYEQIEFEKPKEANTSLDLSKKQAGSSKFKSTFLKKTLQQEQEQKLQESLKKQTQMLQTQGAGSVALKNTQKSQQTLQKPNFIDKKYTSQKLEFFNFYGSQINQHKTIDIIIRNTSGIDTTFEISPSKFQAQIKETQQQTQSSFVQTKQSYQSSIISKSGFKKGKGVRPVRAAQLLTAEIENKNKFTSNQGQQLIAAKKLDRDQRQYLSNNLGIAIICEPSSGKLEAYGEVLVKVSCFNDICGNFKDQIEVDIQGLPKKKFDVGIEVIGTPIKIKPSQLGIDYKKDYPSFDLGTFMKNSPIITREFKVANYGPKQIEVVWKLYNLNQETNNMEEIKYFDVKIEPPTLGSNQICHVNFQPLEPPEANDGPFKIDQNYSTFKGREEKVFKISFFSKISDQFNAVLVGKPKILESPDLKVGDIVLYLQAKTIPAQLHFDKYLTVEGLHKLKFEKWALSENKKQSKKICLVNKQASNMIFNLEIYGPFKLVQTCTNSPAKYELAQNSQLLSSSKGMQKLKSISQKNNSQNLAIIKPVQTQFNLVPNSNLEIEIFFEGPETDDYEHWPMVEKEYKFGALNLFFSNGDEQNIDLEGLLLRPAIKLNTVGHEDFIGAEEQDFGTVHINNKKTISVYLSNNSKVPANWKLNNVKIKSIKNISDLTQTLKEKENHAKTDEADVFEFSIASGVLYGPSVPVRSLPDTSALPNIKTNKDISRDNLFPQQILINFRPKKNILYKSKFRITVEEGPYVELIVKGRGTYEEHLEI</sequence>
<dbReference type="InterPro" id="IPR059041">
    <property type="entry name" value="Ig_DLEC1_1"/>
</dbReference>
<dbReference type="EMBL" id="LDAU01000027">
    <property type="protein sequence ID" value="KRX10489.1"/>
    <property type="molecule type" value="Genomic_DNA"/>
</dbReference>
<dbReference type="PANTHER" id="PTHR46348:SF1">
    <property type="entry name" value="DELETED IN LUNG AND ESOPHAGEAL CANCER PROTEIN 1"/>
    <property type="match status" value="1"/>
</dbReference>
<dbReference type="PANTHER" id="PTHR46348">
    <property type="entry name" value="DELETED IN LUNG AND ESOPHAGEAL CANCER PROTEIN 1"/>
    <property type="match status" value="1"/>
</dbReference>
<dbReference type="InParanoid" id="A0A0V0R7N7"/>
<dbReference type="Gene3D" id="2.60.40.10">
    <property type="entry name" value="Immunoglobulins"/>
    <property type="match status" value="7"/>
</dbReference>
<comment type="caution">
    <text evidence="2">The sequence shown here is derived from an EMBL/GenBank/DDBJ whole genome shotgun (WGS) entry which is preliminary data.</text>
</comment>
<feature type="domain" description="Deleted in lung and esophageal cancer protein 1 Ig-like" evidence="1">
    <location>
        <begin position="88"/>
        <end position="194"/>
    </location>
</feature>
<accession>A0A0V0R7N7</accession>
<dbReference type="Proteomes" id="UP000054937">
    <property type="component" value="Unassembled WGS sequence"/>
</dbReference>
<gene>
    <name evidence="2" type="ORF">PPERSA_08791</name>
</gene>
<name>A0A0V0R7N7_PSEPJ</name>
<protein>
    <recommendedName>
        <fullName evidence="1">Deleted in lung and esophageal cancer protein 1 Ig-like domain-containing protein</fullName>
    </recommendedName>
</protein>
<evidence type="ECO:0000313" key="2">
    <source>
        <dbReference type="EMBL" id="KRX10489.1"/>
    </source>
</evidence>